<proteinExistence type="inferred from homology"/>
<dbReference type="VEuPathDB" id="FungiDB:ASPBRDRAFT_47005"/>
<sequence>MPQKDTARSVLGKPSRSSAEASPGTRSQASRSRTGSPTLFNKCSESASRHLAQQSYTPSNRGPHQPERSRKKRRRMPPEHSRPALKQSDVHDSDYTASNIQEPICDSAADACYKFNDIGRFSPPKEFDIGSRKSDFLYASARSNSPRPHIEERLVSDSRAPGQTLAEAEHDRRTVSARKRLVDLLAENIHPDNPRPLQETDIPRADLCEQPDEVKDHNPGKASKADAPILSRLRGSGITYARQRSFLGNPLSLTAVEQRDTSAPISDPDDAGLAHIANNGANQHSVSDDEEIESRPVRSIHELRQAGDNARFRESVEVIFEDIEDPNNSLSGRCSSFTQLCAKLLEPSFVRRFSEYGFSERLVNCTADDQDILIKSMALCAYRLICSSGFFSHTSLRTFWAIILQISHKLLPMTDDMTIMATQGTTGLSKAAQRSFKKTLPQISSVLFNGTPSPRISPCLVTLSCIQFCLSTFLEKGDDIEPLPATLTEQIVQSLIAQRDNAASIATLEGYELTRLSFLILESHSMLPGTSACRNRNFSRLLFENHGKFLPFDQFDRGKQIPMLYARVILNLTNNEPSLCEEFATPDMVSDFVELATTGLSGASMNRNVNEDGTLNATILALGVLINLSEQSEISRAAFLTPASHSTSLLQLLLQQFSAGLAVVDQARSVSEVRYNVVIGYLSIVLVTLCLNEEAFSQIRESVRGEGLTLVLSTAEEFLEFHQKVEQDSQLFESSGERGSKSTTRLKDVLNQIRQKARL</sequence>
<feature type="compositionally biased region" description="Basic and acidic residues" evidence="2">
    <location>
        <begin position="76"/>
        <end position="94"/>
    </location>
</feature>
<gene>
    <name evidence="4" type="ORF">ASPBRDRAFT_47005</name>
</gene>
<dbReference type="STRING" id="767769.A0A1L9UAS5"/>
<dbReference type="Gene3D" id="1.25.10.10">
    <property type="entry name" value="Leucine-rich Repeat Variant"/>
    <property type="match status" value="2"/>
</dbReference>
<dbReference type="InterPro" id="IPR039874">
    <property type="entry name" value="WAPL"/>
</dbReference>
<comment type="similarity">
    <text evidence="1">Belongs to the WAPL family.</text>
</comment>
<protein>
    <recommendedName>
        <fullName evidence="3">Wings apart-like protein C-terminal domain-containing protein</fullName>
    </recommendedName>
</protein>
<feature type="domain" description="Wings apart-like protein C-terminal" evidence="3">
    <location>
        <begin position="296"/>
        <end position="633"/>
    </location>
</feature>
<feature type="compositionally biased region" description="Polar residues" evidence="2">
    <location>
        <begin position="15"/>
        <end position="62"/>
    </location>
</feature>
<dbReference type="PANTHER" id="PTHR22100">
    <property type="entry name" value="WINGS APART-LIKE PROTEIN HOMOLOG"/>
    <property type="match status" value="1"/>
</dbReference>
<keyword evidence="5" id="KW-1185">Reference proteome</keyword>
<evidence type="ECO:0000313" key="5">
    <source>
        <dbReference type="Proteomes" id="UP000184499"/>
    </source>
</evidence>
<dbReference type="PANTHER" id="PTHR22100:SF13">
    <property type="entry name" value="WINGS APART-LIKE PROTEIN HOMOLOG"/>
    <property type="match status" value="1"/>
</dbReference>
<evidence type="ECO:0000256" key="1">
    <source>
        <dbReference type="ARBA" id="ARBA00006854"/>
    </source>
</evidence>
<accession>A0A1L9UAS5</accession>
<feature type="region of interest" description="Disordered" evidence="2">
    <location>
        <begin position="1"/>
        <end position="98"/>
    </location>
</feature>
<dbReference type="InterPro" id="IPR022771">
    <property type="entry name" value="WAPL_C"/>
</dbReference>
<dbReference type="GeneID" id="93578246"/>
<dbReference type="EMBL" id="KV878690">
    <property type="protein sequence ID" value="OJJ68796.1"/>
    <property type="molecule type" value="Genomic_DNA"/>
</dbReference>
<evidence type="ECO:0000259" key="3">
    <source>
        <dbReference type="Pfam" id="PF07814"/>
    </source>
</evidence>
<dbReference type="Pfam" id="PF07814">
    <property type="entry name" value="WAPL"/>
    <property type="match status" value="1"/>
</dbReference>
<dbReference type="Proteomes" id="UP000184499">
    <property type="component" value="Unassembled WGS sequence"/>
</dbReference>
<dbReference type="OMA" id="NNKPKAC"/>
<evidence type="ECO:0000256" key="2">
    <source>
        <dbReference type="SAM" id="MobiDB-lite"/>
    </source>
</evidence>
<dbReference type="RefSeq" id="XP_067476045.1">
    <property type="nucleotide sequence ID" value="XM_067625758.1"/>
</dbReference>
<dbReference type="InterPro" id="IPR011989">
    <property type="entry name" value="ARM-like"/>
</dbReference>
<name>A0A1L9UAS5_ASPBC</name>
<dbReference type="OrthoDB" id="5976022at2759"/>
<evidence type="ECO:0000313" key="4">
    <source>
        <dbReference type="EMBL" id="OJJ68796.1"/>
    </source>
</evidence>
<organism evidence="4 5">
    <name type="scientific">Aspergillus brasiliensis (strain CBS 101740 / IMI 381727 / IBT 21946)</name>
    <dbReference type="NCBI Taxonomy" id="767769"/>
    <lineage>
        <taxon>Eukaryota</taxon>
        <taxon>Fungi</taxon>
        <taxon>Dikarya</taxon>
        <taxon>Ascomycota</taxon>
        <taxon>Pezizomycotina</taxon>
        <taxon>Eurotiomycetes</taxon>
        <taxon>Eurotiomycetidae</taxon>
        <taxon>Eurotiales</taxon>
        <taxon>Aspergillaceae</taxon>
        <taxon>Aspergillus</taxon>
        <taxon>Aspergillus subgen. Circumdati</taxon>
    </lineage>
</organism>
<reference evidence="5" key="1">
    <citation type="journal article" date="2017" name="Genome Biol.">
        <title>Comparative genomics reveals high biological diversity and specific adaptations in the industrially and medically important fungal genus Aspergillus.</title>
        <authorList>
            <person name="de Vries R.P."/>
            <person name="Riley R."/>
            <person name="Wiebenga A."/>
            <person name="Aguilar-Osorio G."/>
            <person name="Amillis S."/>
            <person name="Uchima C.A."/>
            <person name="Anderluh G."/>
            <person name="Asadollahi M."/>
            <person name="Askin M."/>
            <person name="Barry K."/>
            <person name="Battaglia E."/>
            <person name="Bayram O."/>
            <person name="Benocci T."/>
            <person name="Braus-Stromeyer S.A."/>
            <person name="Caldana C."/>
            <person name="Canovas D."/>
            <person name="Cerqueira G.C."/>
            <person name="Chen F."/>
            <person name="Chen W."/>
            <person name="Choi C."/>
            <person name="Clum A."/>
            <person name="Dos Santos R.A."/>
            <person name="Damasio A.R."/>
            <person name="Diallinas G."/>
            <person name="Emri T."/>
            <person name="Fekete E."/>
            <person name="Flipphi M."/>
            <person name="Freyberg S."/>
            <person name="Gallo A."/>
            <person name="Gournas C."/>
            <person name="Habgood R."/>
            <person name="Hainaut M."/>
            <person name="Harispe M.L."/>
            <person name="Henrissat B."/>
            <person name="Hilden K.S."/>
            <person name="Hope R."/>
            <person name="Hossain A."/>
            <person name="Karabika E."/>
            <person name="Karaffa L."/>
            <person name="Karanyi Z."/>
            <person name="Krasevec N."/>
            <person name="Kuo A."/>
            <person name="Kusch H."/>
            <person name="LaButti K."/>
            <person name="Lagendijk E.L."/>
            <person name="Lapidus A."/>
            <person name="Levasseur A."/>
            <person name="Lindquist E."/>
            <person name="Lipzen A."/>
            <person name="Logrieco A.F."/>
            <person name="MacCabe A."/>
            <person name="Maekelae M.R."/>
            <person name="Malavazi I."/>
            <person name="Melin P."/>
            <person name="Meyer V."/>
            <person name="Mielnichuk N."/>
            <person name="Miskei M."/>
            <person name="Molnar A.P."/>
            <person name="Mule G."/>
            <person name="Ngan C.Y."/>
            <person name="Orejas M."/>
            <person name="Orosz E."/>
            <person name="Ouedraogo J.P."/>
            <person name="Overkamp K.M."/>
            <person name="Park H.-S."/>
            <person name="Perrone G."/>
            <person name="Piumi F."/>
            <person name="Punt P.J."/>
            <person name="Ram A.F."/>
            <person name="Ramon A."/>
            <person name="Rauscher S."/>
            <person name="Record E."/>
            <person name="Riano-Pachon D.M."/>
            <person name="Robert V."/>
            <person name="Roehrig J."/>
            <person name="Ruller R."/>
            <person name="Salamov A."/>
            <person name="Salih N.S."/>
            <person name="Samson R.A."/>
            <person name="Sandor E."/>
            <person name="Sanguinetti M."/>
            <person name="Schuetze T."/>
            <person name="Sepcic K."/>
            <person name="Shelest E."/>
            <person name="Sherlock G."/>
            <person name="Sophianopoulou V."/>
            <person name="Squina F.M."/>
            <person name="Sun H."/>
            <person name="Susca A."/>
            <person name="Todd R.B."/>
            <person name="Tsang A."/>
            <person name="Unkles S.E."/>
            <person name="van de Wiele N."/>
            <person name="van Rossen-Uffink D."/>
            <person name="Oliveira J.V."/>
            <person name="Vesth T.C."/>
            <person name="Visser J."/>
            <person name="Yu J.-H."/>
            <person name="Zhou M."/>
            <person name="Andersen M.R."/>
            <person name="Archer D.B."/>
            <person name="Baker S.E."/>
            <person name="Benoit I."/>
            <person name="Brakhage A.A."/>
            <person name="Braus G.H."/>
            <person name="Fischer R."/>
            <person name="Frisvad J.C."/>
            <person name="Goldman G.H."/>
            <person name="Houbraken J."/>
            <person name="Oakley B."/>
            <person name="Pocsi I."/>
            <person name="Scazzocchio C."/>
            <person name="Seiboth B."/>
            <person name="vanKuyk P.A."/>
            <person name="Wortman J."/>
            <person name="Dyer P.S."/>
            <person name="Grigoriev I.V."/>
        </authorList>
    </citation>
    <scope>NUCLEOTIDE SEQUENCE [LARGE SCALE GENOMIC DNA]</scope>
    <source>
        <strain evidence="5">CBS 101740 / IMI 381727 / IBT 21946</strain>
    </source>
</reference>
<dbReference type="AlphaFoldDB" id="A0A1L9UAS5"/>